<feature type="region of interest" description="Disordered" evidence="1">
    <location>
        <begin position="436"/>
        <end position="541"/>
    </location>
</feature>
<feature type="compositionally biased region" description="Low complexity" evidence="1">
    <location>
        <begin position="958"/>
        <end position="979"/>
    </location>
</feature>
<feature type="compositionally biased region" description="Basic and acidic residues" evidence="1">
    <location>
        <begin position="846"/>
        <end position="875"/>
    </location>
</feature>
<keyword evidence="3" id="KW-1185">Reference proteome</keyword>
<feature type="compositionally biased region" description="Polar residues" evidence="1">
    <location>
        <begin position="384"/>
        <end position="421"/>
    </location>
</feature>
<gene>
    <name evidence="2" type="ORF">MVES_003334</name>
</gene>
<feature type="compositionally biased region" description="Polar residues" evidence="1">
    <location>
        <begin position="927"/>
        <end position="936"/>
    </location>
</feature>
<sequence>MQVELFPGISTLLLGPDGNEVGFAALSNELGARRTSSYASQTGHFLTADEEMIVLQRLKRHKDFLRESGYSNDFVAGTDGFGASLGASGRWDLGIFQENLRRGVEQIVRSMKPGNGPQSTSSQTYSPSRSPSLYGRQTQDINRIVSTLQDVYFSVTGMKQTSKTSLTNARANAPSSSWMNKSGWESSYTTDVSQGSISLPQHATPNLQSTPNYSFGASPMTGTPNQSMRSAPPDIMHNQSFGSASFTDNTAQKFSPGSAMQDYPQITDSVFVRRGKPSISEEVFRTQQMTEALKPQSAHKNEPSSALKWTKSLTRRKSKKRLNRTISNPHLVSTTQNLDNTIDLGNFPVDTRTTETAVSAIQPNIRPVPAMFSDIQHDEKASPMPTSAATIPTSRVRSHTSANSQETPITPRTSHGSSSRFPSGVRYVDASSHISDHNITLSQRASPQAEQIKSHEKIAQSAGQGLKSQTLPGLTYLPSAPAQTPVSPSITAPLTPALTGGTPASPVTANLPNAVQQPKPTPLTQVPAPTSPPLPSPPLVHEAPQSAVPLRGATMQNNSPIRKSLLVNMGIQEPSPLMKDAQLPPPPKLPPKLSTRPTLTQPMSVQAPSNSIGATHPFYTHIPGLGALDTNGQAVDQSVDNSMYTSKSFAGTTNVGNMSQSMEWRPESRVDEADSRKSIISSHAGDVITFPFEKDTGEGTLDIHTDHIPEFTTTTPLKKPLRSSKVSIVKPGTPRWSPGHSVYDMYLDKSADEDSIAPRGSVLRKMATHRDAAQKAAARGLEDEHEMLKLASPAERYDAGRESRFFHGSRAEADTSSIRFSRNDNPIWQVLGGLHDRSSMYSEMEQQNKRLSDMSLMSRRDDPRALDRNSVSSDHESARLLFKKAATVQQTAPEFANFDLNEVLKTRNSPSPIPSDFESLHEIQRLESAQPSQESFTPHVHAKSPVQLPAQSPPQLPPKLSMQSPPLSLQSPQFPQSPLQLPPQSPLQLPSQSPLQLPPQLPPQEPFPALGPAQLNE</sequence>
<dbReference type="AlphaFoldDB" id="A0A2N1J823"/>
<feature type="compositionally biased region" description="Polar residues" evidence="1">
    <location>
        <begin position="481"/>
        <end position="492"/>
    </location>
</feature>
<evidence type="ECO:0000256" key="1">
    <source>
        <dbReference type="SAM" id="MobiDB-lite"/>
    </source>
</evidence>
<feature type="region of interest" description="Disordered" evidence="1">
    <location>
        <begin position="927"/>
        <end position="1017"/>
    </location>
</feature>
<feature type="compositionally biased region" description="Low complexity" evidence="1">
    <location>
        <begin position="117"/>
        <end position="132"/>
    </location>
</feature>
<feature type="compositionally biased region" description="Pro residues" evidence="1">
    <location>
        <begin position="529"/>
        <end position="538"/>
    </location>
</feature>
<protein>
    <submittedName>
        <fullName evidence="2">Uncharacterized protein</fullName>
    </submittedName>
</protein>
<dbReference type="EMBL" id="KZ454994">
    <property type="protein sequence ID" value="PKI82704.1"/>
    <property type="molecule type" value="Genomic_DNA"/>
</dbReference>
<feature type="compositionally biased region" description="Pro residues" evidence="1">
    <location>
        <begin position="996"/>
        <end position="1006"/>
    </location>
</feature>
<reference evidence="2 3" key="1">
    <citation type="submission" date="2017-10" db="EMBL/GenBank/DDBJ databases">
        <title>A novel species of cold-tolerant Malassezia isolated from bats.</title>
        <authorList>
            <person name="Lorch J.M."/>
            <person name="Palmer J.M."/>
            <person name="Vanderwolf K.J."/>
            <person name="Schmidt K.Z."/>
            <person name="Verant M.L."/>
            <person name="Weller T.J."/>
            <person name="Blehert D.S."/>
        </authorList>
    </citation>
    <scope>NUCLEOTIDE SEQUENCE [LARGE SCALE GENOMIC DNA]</scope>
    <source>
        <strain evidence="2 3">NWHC:44797-103</strain>
    </source>
</reference>
<feature type="compositionally biased region" description="Polar residues" evidence="1">
    <location>
        <begin position="461"/>
        <end position="472"/>
    </location>
</feature>
<evidence type="ECO:0000313" key="3">
    <source>
        <dbReference type="Proteomes" id="UP000232875"/>
    </source>
</evidence>
<feature type="compositionally biased region" description="Low complexity" evidence="1">
    <location>
        <begin position="986"/>
        <end position="995"/>
    </location>
</feature>
<name>A0A2N1J823_9BASI</name>
<evidence type="ECO:0000313" key="2">
    <source>
        <dbReference type="EMBL" id="PKI82704.1"/>
    </source>
</evidence>
<feature type="region of interest" description="Disordered" evidence="1">
    <location>
        <begin position="378"/>
        <end position="424"/>
    </location>
</feature>
<feature type="region of interest" description="Disordered" evidence="1">
    <location>
        <begin position="110"/>
        <end position="134"/>
    </location>
</feature>
<dbReference type="STRING" id="2020962.A0A2N1J823"/>
<dbReference type="OrthoDB" id="3259825at2759"/>
<feature type="region of interest" description="Disordered" evidence="1">
    <location>
        <begin position="844"/>
        <end position="875"/>
    </location>
</feature>
<proteinExistence type="predicted"/>
<dbReference type="Proteomes" id="UP000232875">
    <property type="component" value="Unassembled WGS sequence"/>
</dbReference>
<feature type="compositionally biased region" description="Polar residues" evidence="1">
    <location>
        <begin position="505"/>
        <end position="524"/>
    </location>
</feature>
<feature type="compositionally biased region" description="Polar residues" evidence="1">
    <location>
        <begin position="437"/>
        <end position="451"/>
    </location>
</feature>
<organism evidence="2 3">
    <name type="scientific">Malassezia vespertilionis</name>
    <dbReference type="NCBI Taxonomy" id="2020962"/>
    <lineage>
        <taxon>Eukaryota</taxon>
        <taxon>Fungi</taxon>
        <taxon>Dikarya</taxon>
        <taxon>Basidiomycota</taxon>
        <taxon>Ustilaginomycotina</taxon>
        <taxon>Malasseziomycetes</taxon>
        <taxon>Malasseziales</taxon>
        <taxon>Malasseziaceae</taxon>
        <taxon>Malassezia</taxon>
    </lineage>
</organism>
<accession>A0A2N1J823</accession>